<proteinExistence type="predicted"/>
<dbReference type="AlphaFoldDB" id="A0A4Z2J4Y2"/>
<feature type="region of interest" description="Disordered" evidence="1">
    <location>
        <begin position="1"/>
        <end position="23"/>
    </location>
</feature>
<gene>
    <name evidence="2" type="ORF">EYF80_004580</name>
</gene>
<protein>
    <submittedName>
        <fullName evidence="2">Uncharacterized protein</fullName>
    </submittedName>
</protein>
<evidence type="ECO:0000256" key="1">
    <source>
        <dbReference type="SAM" id="MobiDB-lite"/>
    </source>
</evidence>
<organism evidence="2 3">
    <name type="scientific">Liparis tanakae</name>
    <name type="common">Tanaka's snailfish</name>
    <dbReference type="NCBI Taxonomy" id="230148"/>
    <lineage>
        <taxon>Eukaryota</taxon>
        <taxon>Metazoa</taxon>
        <taxon>Chordata</taxon>
        <taxon>Craniata</taxon>
        <taxon>Vertebrata</taxon>
        <taxon>Euteleostomi</taxon>
        <taxon>Actinopterygii</taxon>
        <taxon>Neopterygii</taxon>
        <taxon>Teleostei</taxon>
        <taxon>Neoteleostei</taxon>
        <taxon>Acanthomorphata</taxon>
        <taxon>Eupercaria</taxon>
        <taxon>Perciformes</taxon>
        <taxon>Cottioidei</taxon>
        <taxon>Cottales</taxon>
        <taxon>Liparidae</taxon>
        <taxon>Liparis</taxon>
    </lineage>
</organism>
<evidence type="ECO:0000313" key="2">
    <source>
        <dbReference type="EMBL" id="TNN85230.1"/>
    </source>
</evidence>
<reference evidence="2 3" key="1">
    <citation type="submission" date="2019-03" db="EMBL/GenBank/DDBJ databases">
        <title>First draft genome of Liparis tanakae, snailfish: a comprehensive survey of snailfish specific genes.</title>
        <authorList>
            <person name="Kim W."/>
            <person name="Song I."/>
            <person name="Jeong J.-H."/>
            <person name="Kim D."/>
            <person name="Kim S."/>
            <person name="Ryu S."/>
            <person name="Song J.Y."/>
            <person name="Lee S.K."/>
        </authorList>
    </citation>
    <scope>NUCLEOTIDE SEQUENCE [LARGE SCALE GENOMIC DNA]</scope>
    <source>
        <tissue evidence="2">Muscle</tissue>
    </source>
</reference>
<dbReference type="Proteomes" id="UP000314294">
    <property type="component" value="Unassembled WGS sequence"/>
</dbReference>
<sequence>MNRSFGEEEEDEQEGGGGVELQRWRRGEKRDFLDVQSRASRTGNGSGSISIIIPDSSVYFTHKRKNRVCIIPVEE</sequence>
<comment type="caution">
    <text evidence="2">The sequence shown here is derived from an EMBL/GenBank/DDBJ whole genome shotgun (WGS) entry which is preliminary data.</text>
</comment>
<name>A0A4Z2J4Y2_9TELE</name>
<accession>A0A4Z2J4Y2</accession>
<dbReference type="EMBL" id="SRLO01000022">
    <property type="protein sequence ID" value="TNN85230.1"/>
    <property type="molecule type" value="Genomic_DNA"/>
</dbReference>
<keyword evidence="3" id="KW-1185">Reference proteome</keyword>
<evidence type="ECO:0000313" key="3">
    <source>
        <dbReference type="Proteomes" id="UP000314294"/>
    </source>
</evidence>